<dbReference type="Proteomes" id="UP000186922">
    <property type="component" value="Unassembled WGS sequence"/>
</dbReference>
<comment type="caution">
    <text evidence="2">The sequence shown here is derived from an EMBL/GenBank/DDBJ whole genome shotgun (WGS) entry which is preliminary data.</text>
</comment>
<organism evidence="2 3">
    <name type="scientific">Ramazzottius varieornatus</name>
    <name type="common">Water bear</name>
    <name type="synonym">Tardigrade</name>
    <dbReference type="NCBI Taxonomy" id="947166"/>
    <lineage>
        <taxon>Eukaryota</taxon>
        <taxon>Metazoa</taxon>
        <taxon>Ecdysozoa</taxon>
        <taxon>Tardigrada</taxon>
        <taxon>Eutardigrada</taxon>
        <taxon>Parachela</taxon>
        <taxon>Hypsibioidea</taxon>
        <taxon>Ramazzottiidae</taxon>
        <taxon>Ramazzottius</taxon>
    </lineage>
</organism>
<evidence type="ECO:0000256" key="1">
    <source>
        <dbReference type="SAM" id="SignalP"/>
    </source>
</evidence>
<keyword evidence="3" id="KW-1185">Reference proteome</keyword>
<dbReference type="EMBL" id="BDGG01000011">
    <property type="protein sequence ID" value="GAV04646.1"/>
    <property type="molecule type" value="Genomic_DNA"/>
</dbReference>
<reference evidence="2 3" key="1">
    <citation type="journal article" date="2016" name="Nat. Commun.">
        <title>Extremotolerant tardigrade genome and improved radiotolerance of human cultured cells by tardigrade-unique protein.</title>
        <authorList>
            <person name="Hashimoto T."/>
            <person name="Horikawa D.D."/>
            <person name="Saito Y."/>
            <person name="Kuwahara H."/>
            <person name="Kozuka-Hata H."/>
            <person name="Shin-I T."/>
            <person name="Minakuchi Y."/>
            <person name="Ohishi K."/>
            <person name="Motoyama A."/>
            <person name="Aizu T."/>
            <person name="Enomoto A."/>
            <person name="Kondo K."/>
            <person name="Tanaka S."/>
            <person name="Hara Y."/>
            <person name="Koshikawa S."/>
            <person name="Sagara H."/>
            <person name="Miura T."/>
            <person name="Yokobori S."/>
            <person name="Miyagawa K."/>
            <person name="Suzuki Y."/>
            <person name="Kubo T."/>
            <person name="Oyama M."/>
            <person name="Kohara Y."/>
            <person name="Fujiyama A."/>
            <person name="Arakawa K."/>
            <person name="Katayama T."/>
            <person name="Toyoda A."/>
            <person name="Kunieda T."/>
        </authorList>
    </citation>
    <scope>NUCLEOTIDE SEQUENCE [LARGE SCALE GENOMIC DNA]</scope>
    <source>
        <strain evidence="2 3">YOKOZUNA-1</strain>
    </source>
</reference>
<dbReference type="AlphaFoldDB" id="A0A1D1VUM3"/>
<feature type="chain" id="PRO_5008898873" description="Invertebrate defensins family profile domain-containing protein" evidence="1">
    <location>
        <begin position="25"/>
        <end position="93"/>
    </location>
</feature>
<evidence type="ECO:0000313" key="3">
    <source>
        <dbReference type="Proteomes" id="UP000186922"/>
    </source>
</evidence>
<accession>A0A1D1VUM3</accession>
<keyword evidence="1" id="KW-0732">Signal</keyword>
<evidence type="ECO:0000313" key="2">
    <source>
        <dbReference type="EMBL" id="GAV04646.1"/>
    </source>
</evidence>
<evidence type="ECO:0008006" key="4">
    <source>
        <dbReference type="Google" id="ProtNLM"/>
    </source>
</evidence>
<proteinExistence type="predicted"/>
<feature type="signal peptide" evidence="1">
    <location>
        <begin position="1"/>
        <end position="24"/>
    </location>
</feature>
<name>A0A1D1VUM3_RAMVA</name>
<sequence length="93" mass="9807">MASRMVLLALAVMAVAGLWGAVTAESMSGEMAPLMNNTGVVAEDALDHDKFLGIKWPKVDLSCTIRCGFAHACQFNGGNCAFPKGCVCDDFAH</sequence>
<protein>
    <recommendedName>
        <fullName evidence="4">Invertebrate defensins family profile domain-containing protein</fullName>
    </recommendedName>
</protein>
<gene>
    <name evidence="2" type="primary">RvY_14904</name>
    <name evidence="2" type="synonym">RvY_14904.2</name>
    <name evidence="2" type="ORF">RvY_14904-2</name>
</gene>